<dbReference type="Pfam" id="PF20815">
    <property type="entry name" value="GIY_YIG_2"/>
    <property type="match status" value="1"/>
</dbReference>
<evidence type="ECO:0000313" key="2">
    <source>
        <dbReference type="EMBL" id="RJO60958.1"/>
    </source>
</evidence>
<dbReference type="EMBL" id="QZJW01000035">
    <property type="protein sequence ID" value="RJO60958.1"/>
    <property type="molecule type" value="Genomic_DNA"/>
</dbReference>
<evidence type="ECO:0000313" key="3">
    <source>
        <dbReference type="Proteomes" id="UP000285655"/>
    </source>
</evidence>
<sequence>MDMEKVIEELKRTRGPIGSHSFPKRSGIYALFLKKGSDLKEYSVTGDGLIYIGSTDNLSERAQENHFNSDSTGFSTIRRTLGAIMKEDFDLKTIPRSPGPSETNYKNYKFIAVGEKLLTDWMRNNLEIGYCPIFEDYEKIEKKMLKFLCPILNLKGCDNPYKKQIMALRKICSEEAKRNRAV</sequence>
<protein>
    <recommendedName>
        <fullName evidence="1">GIY-YIG catalytic domain-containing protein</fullName>
    </recommendedName>
</protein>
<name>A0A419DCY3_9BACT</name>
<accession>A0A419DCY3</accession>
<feature type="domain" description="GIY-YIG catalytic" evidence="1">
    <location>
        <begin position="27"/>
        <end position="170"/>
    </location>
</feature>
<dbReference type="Proteomes" id="UP000285655">
    <property type="component" value="Unassembled WGS sequence"/>
</dbReference>
<proteinExistence type="predicted"/>
<reference evidence="2 3" key="1">
    <citation type="journal article" date="2017" name="ISME J.">
        <title>Energy and carbon metabolisms in a deep terrestrial subsurface fluid microbial community.</title>
        <authorList>
            <person name="Momper L."/>
            <person name="Jungbluth S.P."/>
            <person name="Lee M.D."/>
            <person name="Amend J.P."/>
        </authorList>
    </citation>
    <scope>NUCLEOTIDE SEQUENCE [LARGE SCALE GENOMIC DNA]</scope>
    <source>
        <strain evidence="2">SURF_29</strain>
    </source>
</reference>
<organism evidence="2 3">
    <name type="scientific">candidate division WS5 bacterium</name>
    <dbReference type="NCBI Taxonomy" id="2093353"/>
    <lineage>
        <taxon>Bacteria</taxon>
        <taxon>candidate division WS5</taxon>
    </lineage>
</organism>
<gene>
    <name evidence="2" type="ORF">C4544_04095</name>
</gene>
<comment type="caution">
    <text evidence="2">The sequence shown here is derived from an EMBL/GenBank/DDBJ whole genome shotgun (WGS) entry which is preliminary data.</text>
</comment>
<dbReference type="AlphaFoldDB" id="A0A419DCY3"/>
<evidence type="ECO:0000259" key="1">
    <source>
        <dbReference type="Pfam" id="PF20815"/>
    </source>
</evidence>
<dbReference type="InterPro" id="IPR049311">
    <property type="entry name" value="GIY_YIG_cat"/>
</dbReference>